<proteinExistence type="predicted"/>
<gene>
    <name evidence="1" type="ORF">BDY19DRAFT_985712</name>
</gene>
<evidence type="ECO:0000313" key="2">
    <source>
        <dbReference type="Proteomes" id="UP001055072"/>
    </source>
</evidence>
<name>A0ACB8U156_9APHY</name>
<evidence type="ECO:0000313" key="1">
    <source>
        <dbReference type="EMBL" id="KAI0087964.1"/>
    </source>
</evidence>
<accession>A0ACB8U156</accession>
<sequence length="183" mass="19209">MAAGAAIPGLFFVFAATVLLIFASVSAPTWNSISFLNTEGIHFGVFGFTGSGTSVGYFFPSPIGDGDINSSTLHNLTFTLILIPIAAGLSGLAFLFGLCGASYHRSGTIFMSLTSALALLVTLIAWILEMALFGIAHQRASDNGASVQWGNANWLVLGALVSLFIGFVFATCGIFGSYRSKRH</sequence>
<comment type="caution">
    <text evidence="1">The sequence shown here is derived from an EMBL/GenBank/DDBJ whole genome shotgun (WGS) entry which is preliminary data.</text>
</comment>
<protein>
    <submittedName>
        <fullName evidence="1">Uncharacterized protein</fullName>
    </submittedName>
</protein>
<dbReference type="Proteomes" id="UP001055072">
    <property type="component" value="Unassembled WGS sequence"/>
</dbReference>
<reference evidence="1" key="1">
    <citation type="journal article" date="2021" name="Environ. Microbiol.">
        <title>Gene family expansions and transcriptome signatures uncover fungal adaptations to wood decay.</title>
        <authorList>
            <person name="Hage H."/>
            <person name="Miyauchi S."/>
            <person name="Viragh M."/>
            <person name="Drula E."/>
            <person name="Min B."/>
            <person name="Chaduli D."/>
            <person name="Navarro D."/>
            <person name="Favel A."/>
            <person name="Norest M."/>
            <person name="Lesage-Meessen L."/>
            <person name="Balint B."/>
            <person name="Merenyi Z."/>
            <person name="de Eugenio L."/>
            <person name="Morin E."/>
            <person name="Martinez A.T."/>
            <person name="Baldrian P."/>
            <person name="Stursova M."/>
            <person name="Martinez M.J."/>
            <person name="Novotny C."/>
            <person name="Magnuson J.K."/>
            <person name="Spatafora J.W."/>
            <person name="Maurice S."/>
            <person name="Pangilinan J."/>
            <person name="Andreopoulos W."/>
            <person name="LaButti K."/>
            <person name="Hundley H."/>
            <person name="Na H."/>
            <person name="Kuo A."/>
            <person name="Barry K."/>
            <person name="Lipzen A."/>
            <person name="Henrissat B."/>
            <person name="Riley R."/>
            <person name="Ahrendt S."/>
            <person name="Nagy L.G."/>
            <person name="Grigoriev I.V."/>
            <person name="Martin F."/>
            <person name="Rosso M.N."/>
        </authorList>
    </citation>
    <scope>NUCLEOTIDE SEQUENCE</scope>
    <source>
        <strain evidence="1">CBS 384.51</strain>
    </source>
</reference>
<keyword evidence="2" id="KW-1185">Reference proteome</keyword>
<dbReference type="EMBL" id="MU274915">
    <property type="protein sequence ID" value="KAI0087964.1"/>
    <property type="molecule type" value="Genomic_DNA"/>
</dbReference>
<organism evidence="1 2">
    <name type="scientific">Irpex rosettiformis</name>
    <dbReference type="NCBI Taxonomy" id="378272"/>
    <lineage>
        <taxon>Eukaryota</taxon>
        <taxon>Fungi</taxon>
        <taxon>Dikarya</taxon>
        <taxon>Basidiomycota</taxon>
        <taxon>Agaricomycotina</taxon>
        <taxon>Agaricomycetes</taxon>
        <taxon>Polyporales</taxon>
        <taxon>Irpicaceae</taxon>
        <taxon>Irpex</taxon>
    </lineage>
</organism>